<name>A0A9D2FJE8_9FIRM</name>
<reference evidence="2" key="2">
    <citation type="submission" date="2021-04" db="EMBL/GenBank/DDBJ databases">
        <authorList>
            <person name="Gilroy R."/>
        </authorList>
    </citation>
    <scope>NUCLEOTIDE SEQUENCE</scope>
    <source>
        <strain evidence="2">CHK188-11489</strain>
    </source>
</reference>
<evidence type="ECO:0008006" key="4">
    <source>
        <dbReference type="Google" id="ProtNLM"/>
    </source>
</evidence>
<protein>
    <recommendedName>
        <fullName evidence="4">Deacetylase PdaC domain-containing protein</fullName>
    </recommendedName>
</protein>
<evidence type="ECO:0000313" key="2">
    <source>
        <dbReference type="EMBL" id="HIZ62189.1"/>
    </source>
</evidence>
<accession>A0A9D2FJE8</accession>
<feature type="signal peptide" evidence="1">
    <location>
        <begin position="1"/>
        <end position="30"/>
    </location>
</feature>
<evidence type="ECO:0000256" key="1">
    <source>
        <dbReference type="SAM" id="SignalP"/>
    </source>
</evidence>
<evidence type="ECO:0000313" key="3">
    <source>
        <dbReference type="Proteomes" id="UP000824105"/>
    </source>
</evidence>
<dbReference type="Proteomes" id="UP000824105">
    <property type="component" value="Unassembled WGS sequence"/>
</dbReference>
<proteinExistence type="predicted"/>
<organism evidence="2 3">
    <name type="scientific">Candidatus Gemmiger avistercoris</name>
    <dbReference type="NCBI Taxonomy" id="2838606"/>
    <lineage>
        <taxon>Bacteria</taxon>
        <taxon>Bacillati</taxon>
        <taxon>Bacillota</taxon>
        <taxon>Clostridia</taxon>
        <taxon>Eubacteriales</taxon>
        <taxon>Gemmiger</taxon>
    </lineage>
</organism>
<comment type="caution">
    <text evidence="2">The sequence shown here is derived from an EMBL/GenBank/DDBJ whole genome shotgun (WGS) entry which is preliminary data.</text>
</comment>
<feature type="chain" id="PRO_5039286288" description="Deacetylase PdaC domain-containing protein" evidence="1">
    <location>
        <begin position="31"/>
        <end position="245"/>
    </location>
</feature>
<dbReference type="EMBL" id="DXBF01000050">
    <property type="protein sequence ID" value="HIZ62189.1"/>
    <property type="molecule type" value="Genomic_DNA"/>
</dbReference>
<keyword evidence="1" id="KW-0732">Signal</keyword>
<gene>
    <name evidence="2" type="ORF">H9724_05415</name>
</gene>
<dbReference type="AlphaFoldDB" id="A0A9D2FJE8"/>
<sequence length="245" mass="27294">MRKVDKRIKKLVACIAMIGMFCGVSTNVLADATTIGVDQTYSLATITNGTETIEVPVVQETIRPRSVDGAVTSKSTVWIPDMTEESLEQNKNLVGQIKQRMSGIAPRDMGIINFPDNNFITFTSTIVYNVQYYNNTFRMYDIISFRLDREIHTMAPYDSVHNATAQANQIGTIGDPADGGKLMEQSKEFGEIQYGTTYTTPSEWLPVWPPDYGGPRVGVVYNIPIDYSAQSGLSDYTLRQLHEVV</sequence>
<reference evidence="2" key="1">
    <citation type="journal article" date="2021" name="PeerJ">
        <title>Extensive microbial diversity within the chicken gut microbiome revealed by metagenomics and culture.</title>
        <authorList>
            <person name="Gilroy R."/>
            <person name="Ravi A."/>
            <person name="Getino M."/>
            <person name="Pursley I."/>
            <person name="Horton D.L."/>
            <person name="Alikhan N.F."/>
            <person name="Baker D."/>
            <person name="Gharbi K."/>
            <person name="Hall N."/>
            <person name="Watson M."/>
            <person name="Adriaenssens E.M."/>
            <person name="Foster-Nyarko E."/>
            <person name="Jarju S."/>
            <person name="Secka A."/>
            <person name="Antonio M."/>
            <person name="Oren A."/>
            <person name="Chaudhuri R.R."/>
            <person name="La Ragione R."/>
            <person name="Hildebrand F."/>
            <person name="Pallen M.J."/>
        </authorList>
    </citation>
    <scope>NUCLEOTIDE SEQUENCE</scope>
    <source>
        <strain evidence="2">CHK188-11489</strain>
    </source>
</reference>